<feature type="region of interest" description="Disordered" evidence="1">
    <location>
        <begin position="1"/>
        <end position="28"/>
    </location>
</feature>
<dbReference type="RefSeq" id="WP_007573075.1">
    <property type="nucleotide sequence ID" value="NZ_AGUD01000098.1"/>
</dbReference>
<dbReference type="Gene3D" id="3.40.47.10">
    <property type="match status" value="1"/>
</dbReference>
<dbReference type="InterPro" id="IPR016039">
    <property type="entry name" value="Thiolase-like"/>
</dbReference>
<organism evidence="3 4">
    <name type="scientific">Patulibacter medicamentivorans</name>
    <dbReference type="NCBI Taxonomy" id="1097667"/>
    <lineage>
        <taxon>Bacteria</taxon>
        <taxon>Bacillati</taxon>
        <taxon>Actinomycetota</taxon>
        <taxon>Thermoleophilia</taxon>
        <taxon>Solirubrobacterales</taxon>
        <taxon>Patulibacteraceae</taxon>
        <taxon>Patulibacter</taxon>
    </lineage>
</organism>
<gene>
    <name evidence="3" type="ORF">PAI11_16160</name>
</gene>
<sequence>MSSVDPRTPVLVGTGQVTHRSGSGPTSPLELMVEAARRAAADAGSGGDALLAGVQSVAVVDVFSWPIPDPGSLLATELGLSPRETVRTVVGGNGPIALLGDLAAQIADGTLESALIAGGEVVSAFRTAMTTGGETGWPTQPDGTAPSRVVGKDAPPSHPAELAAGLVVPANYYPLFEHALRHEAGRSTAEQRAWIGSWWSRYSEVAAGHPNAWSRTPMSAEQVASPEDGNRPISDPYLKCMVANITVDQSAALLLTSAGAAEAAGIARDRWVFVHATAGGADHWLVGERDQLHRSPAIAAGGAAVFGHAGIDADDVALVDLYSCFPCAVQIGARELGFVVDDPARPLTVTGGLVFFGGPANDYVTHSLATLVDRARQQPDELALASAVGWYMTKHGLALLSARPPARPFAHHDVQATVDAGPRRTIVDEPSGSWTVESFTASHDRGGSANFGTVAARDERGRRAFAKTDDAATIARLLADDPIGQPVELGVATGFAL</sequence>
<dbReference type="Pfam" id="PF18313">
    <property type="entry name" value="TLP1_add_C"/>
    <property type="match status" value="1"/>
</dbReference>
<dbReference type="Proteomes" id="UP000005143">
    <property type="component" value="Unassembled WGS sequence"/>
</dbReference>
<proteinExistence type="predicted"/>
<keyword evidence="4" id="KW-1185">Reference proteome</keyword>
<keyword evidence="3" id="KW-0808">Transferase</keyword>
<evidence type="ECO:0000256" key="1">
    <source>
        <dbReference type="SAM" id="MobiDB-lite"/>
    </source>
</evidence>
<dbReference type="PANTHER" id="PTHR42870:SF2">
    <property type="entry name" value="LIPID-TRANSFER PROTEIN, PUTATIVE-RELATED"/>
    <property type="match status" value="1"/>
</dbReference>
<accession>H0E489</accession>
<dbReference type="Gene3D" id="2.40.50.840">
    <property type="match status" value="1"/>
</dbReference>
<dbReference type="GO" id="GO:0016746">
    <property type="term" value="F:acyltransferase activity"/>
    <property type="evidence" value="ECO:0007669"/>
    <property type="project" value="InterPro"/>
</dbReference>
<dbReference type="OrthoDB" id="4470569at2"/>
<feature type="domain" description="Thiolase-like protein type 1 additional C-terminal" evidence="2">
    <location>
        <begin position="413"/>
        <end position="488"/>
    </location>
</feature>
<dbReference type="SUPFAM" id="SSF53901">
    <property type="entry name" value="Thiolase-like"/>
    <property type="match status" value="2"/>
</dbReference>
<name>H0E489_9ACTN</name>
<comment type="caution">
    <text evidence="3">The sequence shown here is derived from an EMBL/GenBank/DDBJ whole genome shotgun (WGS) entry which is preliminary data.</text>
</comment>
<feature type="compositionally biased region" description="Polar residues" evidence="1">
    <location>
        <begin position="15"/>
        <end position="26"/>
    </location>
</feature>
<protein>
    <submittedName>
        <fullName evidence="3">Acetyl-CoA acetyltransferase</fullName>
    </submittedName>
</protein>
<dbReference type="InterPro" id="IPR040771">
    <property type="entry name" value="TLP1_add_C"/>
</dbReference>
<dbReference type="EMBL" id="AGUD01000098">
    <property type="protein sequence ID" value="EHN11505.1"/>
    <property type="molecule type" value="Genomic_DNA"/>
</dbReference>
<reference evidence="3 4" key="1">
    <citation type="journal article" date="2013" name="Biodegradation">
        <title>Quantitative proteomic analysis of ibuprofen-degrading Patulibacter sp. strain I11.</title>
        <authorList>
            <person name="Almeida B."/>
            <person name="Kjeldal H."/>
            <person name="Lolas I."/>
            <person name="Knudsen A.D."/>
            <person name="Carvalho G."/>
            <person name="Nielsen K.L."/>
            <person name="Barreto Crespo M.T."/>
            <person name="Stensballe A."/>
            <person name="Nielsen J.L."/>
        </authorList>
    </citation>
    <scope>NUCLEOTIDE SEQUENCE [LARGE SCALE GENOMIC DNA]</scope>
    <source>
        <strain evidence="3 4">I11</strain>
    </source>
</reference>
<evidence type="ECO:0000259" key="2">
    <source>
        <dbReference type="Pfam" id="PF18313"/>
    </source>
</evidence>
<dbReference type="AlphaFoldDB" id="H0E489"/>
<dbReference type="PANTHER" id="PTHR42870">
    <property type="entry name" value="ACETYL-COA C-ACETYLTRANSFERASE"/>
    <property type="match status" value="1"/>
</dbReference>
<evidence type="ECO:0000313" key="3">
    <source>
        <dbReference type="EMBL" id="EHN11505.1"/>
    </source>
</evidence>
<evidence type="ECO:0000313" key="4">
    <source>
        <dbReference type="Proteomes" id="UP000005143"/>
    </source>
</evidence>